<sequence length="91" mass="10665">MDNKTNSKTFEIKKITDDAVIYQRVFSSNSKKNKRSQDRLASSPTATLHTISLDEYEHLKAIEVELLDELKFRKPQQNKIKKAFLSFFELE</sequence>
<organism evidence="1 2">
    <name type="scientific">Flagellimonas oceani</name>
    <dbReference type="NCBI Taxonomy" id="2698672"/>
    <lineage>
        <taxon>Bacteria</taxon>
        <taxon>Pseudomonadati</taxon>
        <taxon>Bacteroidota</taxon>
        <taxon>Flavobacteriia</taxon>
        <taxon>Flavobacteriales</taxon>
        <taxon>Flavobacteriaceae</taxon>
        <taxon>Flagellimonas</taxon>
    </lineage>
</organism>
<proteinExistence type="predicted"/>
<dbReference type="Proteomes" id="UP000502928">
    <property type="component" value="Chromosome"/>
</dbReference>
<gene>
    <name evidence="1" type="ORF">GVT53_16790</name>
</gene>
<evidence type="ECO:0000313" key="1">
    <source>
        <dbReference type="EMBL" id="QII46266.1"/>
    </source>
</evidence>
<evidence type="ECO:0000313" key="2">
    <source>
        <dbReference type="Proteomes" id="UP000502928"/>
    </source>
</evidence>
<dbReference type="KEGG" id="mut:GVT53_16790"/>
<reference evidence="1 2" key="1">
    <citation type="submission" date="2020-02" db="EMBL/GenBank/DDBJ databases">
        <title>Complete genome of Muricauda sp. 501str8.</title>
        <authorList>
            <person name="Dong B."/>
            <person name="Zhu S."/>
            <person name="Yang J."/>
            <person name="Chen J."/>
        </authorList>
    </citation>
    <scope>NUCLEOTIDE SEQUENCE [LARGE SCALE GENOMIC DNA]</scope>
    <source>
        <strain evidence="1 2">501str8</strain>
    </source>
</reference>
<keyword evidence="2" id="KW-1185">Reference proteome</keyword>
<protein>
    <submittedName>
        <fullName evidence="1">Uncharacterized protein</fullName>
    </submittedName>
</protein>
<dbReference type="EMBL" id="CP049616">
    <property type="protein sequence ID" value="QII46266.1"/>
    <property type="molecule type" value="Genomic_DNA"/>
</dbReference>
<name>A0A6G7J640_9FLAO</name>
<dbReference type="RefSeq" id="WP_166249642.1">
    <property type="nucleotide sequence ID" value="NZ_CP049616.1"/>
</dbReference>
<dbReference type="AlphaFoldDB" id="A0A6G7J640"/>
<accession>A0A6G7J640</accession>